<keyword evidence="8" id="KW-0663">Pyridoxal phosphate</keyword>
<dbReference type="InterPro" id="IPR000192">
    <property type="entry name" value="Aminotrans_V_dom"/>
</dbReference>
<dbReference type="Pfam" id="PF00266">
    <property type="entry name" value="Aminotran_5"/>
    <property type="match status" value="1"/>
</dbReference>
<dbReference type="FunFam" id="3.90.1150.10:FF:000006">
    <property type="entry name" value="Phosphoserine aminotransferase"/>
    <property type="match status" value="1"/>
</dbReference>
<comment type="catalytic activity">
    <reaction evidence="10">
        <text>4-(phosphooxy)-L-threonine + 2-oxoglutarate = (R)-3-hydroxy-2-oxo-4-phosphooxybutanoate + L-glutamate</text>
        <dbReference type="Rhea" id="RHEA:16573"/>
        <dbReference type="ChEBI" id="CHEBI:16810"/>
        <dbReference type="ChEBI" id="CHEBI:29985"/>
        <dbReference type="ChEBI" id="CHEBI:58452"/>
        <dbReference type="ChEBI" id="CHEBI:58538"/>
        <dbReference type="EC" id="2.6.1.52"/>
    </reaction>
</comment>
<organism evidence="13">
    <name type="scientific">marine metagenome</name>
    <dbReference type="NCBI Taxonomy" id="408172"/>
    <lineage>
        <taxon>unclassified sequences</taxon>
        <taxon>metagenomes</taxon>
        <taxon>ecological metagenomes</taxon>
    </lineage>
</organism>
<dbReference type="GO" id="GO:0004648">
    <property type="term" value="F:O-phospho-L-serine:2-oxoglutarate aminotransferase activity"/>
    <property type="evidence" value="ECO:0007669"/>
    <property type="project" value="UniProtKB-EC"/>
</dbReference>
<name>A0A381RKP9_9ZZZZ</name>
<evidence type="ECO:0000256" key="2">
    <source>
        <dbReference type="ARBA" id="ARBA00005099"/>
    </source>
</evidence>
<dbReference type="NCBIfam" id="TIGR01364">
    <property type="entry name" value="serC_1"/>
    <property type="match status" value="1"/>
</dbReference>
<protein>
    <recommendedName>
        <fullName evidence="4">phosphoserine transaminase</fullName>
        <ecNumber evidence="4">2.6.1.52</ecNumber>
    </recommendedName>
</protein>
<evidence type="ECO:0000256" key="6">
    <source>
        <dbReference type="ARBA" id="ARBA00022605"/>
    </source>
</evidence>
<dbReference type="UniPathway" id="UPA00135">
    <property type="reaction ID" value="UER00197"/>
</dbReference>
<dbReference type="InterPro" id="IPR020578">
    <property type="entry name" value="Aminotrans_V_PyrdxlP_BS"/>
</dbReference>
<evidence type="ECO:0000256" key="7">
    <source>
        <dbReference type="ARBA" id="ARBA00022679"/>
    </source>
</evidence>
<dbReference type="SUPFAM" id="SSF53383">
    <property type="entry name" value="PLP-dependent transferases"/>
    <property type="match status" value="1"/>
</dbReference>
<comment type="pathway">
    <text evidence="2">Amino-acid biosynthesis; L-serine biosynthesis; L-serine from 3-phospho-D-glycerate: step 2/3.</text>
</comment>
<dbReference type="PIRSF" id="PIRSF000525">
    <property type="entry name" value="SerC"/>
    <property type="match status" value="1"/>
</dbReference>
<gene>
    <name evidence="13" type="ORF">METZ01_LOCUS44668</name>
</gene>
<keyword evidence="5" id="KW-0032">Aminotransferase</keyword>
<evidence type="ECO:0000256" key="11">
    <source>
        <dbReference type="ARBA" id="ARBA00049007"/>
    </source>
</evidence>
<dbReference type="HAMAP" id="MF_00160">
    <property type="entry name" value="SerC_aminotrans_5"/>
    <property type="match status" value="1"/>
</dbReference>
<proteinExistence type="inferred from homology"/>
<comment type="catalytic activity">
    <reaction evidence="11">
        <text>O-phospho-L-serine + 2-oxoglutarate = 3-phosphooxypyruvate + L-glutamate</text>
        <dbReference type="Rhea" id="RHEA:14329"/>
        <dbReference type="ChEBI" id="CHEBI:16810"/>
        <dbReference type="ChEBI" id="CHEBI:18110"/>
        <dbReference type="ChEBI" id="CHEBI:29985"/>
        <dbReference type="ChEBI" id="CHEBI:57524"/>
        <dbReference type="EC" id="2.6.1.52"/>
    </reaction>
</comment>
<dbReference type="PANTHER" id="PTHR43247">
    <property type="entry name" value="PHOSPHOSERINE AMINOTRANSFERASE"/>
    <property type="match status" value="1"/>
</dbReference>
<evidence type="ECO:0000313" key="13">
    <source>
        <dbReference type="EMBL" id="SUZ91814.1"/>
    </source>
</evidence>
<evidence type="ECO:0000256" key="10">
    <source>
        <dbReference type="ARBA" id="ARBA00047630"/>
    </source>
</evidence>
<evidence type="ECO:0000256" key="5">
    <source>
        <dbReference type="ARBA" id="ARBA00022576"/>
    </source>
</evidence>
<keyword evidence="7" id="KW-0808">Transferase</keyword>
<feature type="domain" description="Aminotransferase class V" evidence="12">
    <location>
        <begin position="3"/>
        <end position="347"/>
    </location>
</feature>
<dbReference type="GO" id="GO:0006564">
    <property type="term" value="P:L-serine biosynthetic process"/>
    <property type="evidence" value="ECO:0007669"/>
    <property type="project" value="UniProtKB-KW"/>
</dbReference>
<dbReference type="NCBIfam" id="NF003764">
    <property type="entry name" value="PRK05355.1"/>
    <property type="match status" value="1"/>
</dbReference>
<reference evidence="13" key="1">
    <citation type="submission" date="2018-05" db="EMBL/GenBank/DDBJ databases">
        <authorList>
            <person name="Lanie J.A."/>
            <person name="Ng W.-L."/>
            <person name="Kazmierczak K.M."/>
            <person name="Andrzejewski T.M."/>
            <person name="Davidsen T.M."/>
            <person name="Wayne K.J."/>
            <person name="Tettelin H."/>
            <person name="Glass J.I."/>
            <person name="Rusch D."/>
            <person name="Podicherti R."/>
            <person name="Tsui H.-C.T."/>
            <person name="Winkler M.E."/>
        </authorList>
    </citation>
    <scope>NUCLEOTIDE SEQUENCE</scope>
</reference>
<dbReference type="GO" id="GO:0005737">
    <property type="term" value="C:cytoplasm"/>
    <property type="evidence" value="ECO:0007669"/>
    <property type="project" value="TreeGrafter"/>
</dbReference>
<evidence type="ECO:0000259" key="12">
    <source>
        <dbReference type="Pfam" id="PF00266"/>
    </source>
</evidence>
<sequence length="359" mass="39123">MTIYNFAAGPATLPAAVLEEAQRDLVSVTGVGMSLLEMSHRSKPVVEMIDAAEQGVRKLAGIQDNYRILFLQGGASLQFSMVPMNLLTPGGRADHIVTGNFANLALQDAQKVGDVRVAGSTEEWNHDRTPSQDKLDLDPKADYVHITGNNTIYGTEWPTEPDVGGVPLVADLSSNIFSKPIDVTKYGLIYAGAQKNLGAAGVTLVLVREDLLPRSPNSLPTMLNYSVHAKGNSAHNTPPVFAIYILGLVVKWLAQQGGLEHMERQNEGKAKLLYDELDSSEFFTGHAQPGHRSRMNVTFRLPNPELETRFADEATTEGLVELKGHRSVGGIRASIYNAFPTEGVQDLVSFMKEFERTHG</sequence>
<dbReference type="AlphaFoldDB" id="A0A381RKP9"/>
<accession>A0A381RKP9</accession>
<evidence type="ECO:0000256" key="1">
    <source>
        <dbReference type="ARBA" id="ARBA00001933"/>
    </source>
</evidence>
<comment type="cofactor">
    <cofactor evidence="1">
        <name>pyridoxal 5'-phosphate</name>
        <dbReference type="ChEBI" id="CHEBI:597326"/>
    </cofactor>
</comment>
<dbReference type="EC" id="2.6.1.52" evidence="4"/>
<evidence type="ECO:0000256" key="9">
    <source>
        <dbReference type="ARBA" id="ARBA00023299"/>
    </source>
</evidence>
<dbReference type="GO" id="GO:0030170">
    <property type="term" value="F:pyridoxal phosphate binding"/>
    <property type="evidence" value="ECO:0007669"/>
    <property type="project" value="TreeGrafter"/>
</dbReference>
<dbReference type="Gene3D" id="3.90.1150.10">
    <property type="entry name" value="Aspartate Aminotransferase, domain 1"/>
    <property type="match status" value="1"/>
</dbReference>
<dbReference type="InterPro" id="IPR015421">
    <property type="entry name" value="PyrdxlP-dep_Trfase_major"/>
</dbReference>
<evidence type="ECO:0000256" key="8">
    <source>
        <dbReference type="ARBA" id="ARBA00022898"/>
    </source>
</evidence>
<dbReference type="InterPro" id="IPR022278">
    <property type="entry name" value="Pser_aminoTfrase"/>
</dbReference>
<comment type="similarity">
    <text evidence="3">Belongs to the class-V pyridoxal-phosphate-dependent aminotransferase family. SerC subfamily.</text>
</comment>
<dbReference type="PANTHER" id="PTHR43247:SF1">
    <property type="entry name" value="PHOSPHOSERINE AMINOTRANSFERASE"/>
    <property type="match status" value="1"/>
</dbReference>
<keyword evidence="6" id="KW-0028">Amino-acid biosynthesis</keyword>
<dbReference type="EMBL" id="UINC01002007">
    <property type="protein sequence ID" value="SUZ91814.1"/>
    <property type="molecule type" value="Genomic_DNA"/>
</dbReference>
<evidence type="ECO:0000256" key="3">
    <source>
        <dbReference type="ARBA" id="ARBA00006904"/>
    </source>
</evidence>
<dbReference type="FunFam" id="3.40.640.10:FF:000010">
    <property type="entry name" value="Phosphoserine aminotransferase"/>
    <property type="match status" value="1"/>
</dbReference>
<dbReference type="InterPro" id="IPR015422">
    <property type="entry name" value="PyrdxlP-dep_Trfase_small"/>
</dbReference>
<evidence type="ECO:0000256" key="4">
    <source>
        <dbReference type="ARBA" id="ARBA00013030"/>
    </source>
</evidence>
<dbReference type="Gene3D" id="3.40.640.10">
    <property type="entry name" value="Type I PLP-dependent aspartate aminotransferase-like (Major domain)"/>
    <property type="match status" value="1"/>
</dbReference>
<dbReference type="InterPro" id="IPR015424">
    <property type="entry name" value="PyrdxlP-dep_Trfase"/>
</dbReference>
<keyword evidence="9" id="KW-0718">Serine biosynthesis</keyword>
<dbReference type="PROSITE" id="PS00595">
    <property type="entry name" value="AA_TRANSFER_CLASS_5"/>
    <property type="match status" value="1"/>
</dbReference>